<reference evidence="3" key="1">
    <citation type="journal article" date="2023" name="BMC Genomics">
        <title>Chromosome-level genome assemblies of Cutaneotrichosporon spp. (Trichosporonales, Basidiomycota) reveal imbalanced evolution between nucleotide sequences and chromosome synteny.</title>
        <authorList>
            <person name="Kobayashi Y."/>
            <person name="Kayamori A."/>
            <person name="Aoki K."/>
            <person name="Shiwa Y."/>
            <person name="Matsutani M."/>
            <person name="Fujita N."/>
            <person name="Sugita T."/>
            <person name="Iwasaki W."/>
            <person name="Tanaka N."/>
            <person name="Takashima M."/>
        </authorList>
    </citation>
    <scope>NUCLEOTIDE SEQUENCE</scope>
    <source>
        <strain evidence="3">HIS019</strain>
    </source>
</reference>
<evidence type="ECO:0000256" key="1">
    <source>
        <dbReference type="ARBA" id="ARBA00022786"/>
    </source>
</evidence>
<name>A0AA48L4W4_9TREE</name>
<dbReference type="AlphaFoldDB" id="A0AA48L4W4"/>
<feature type="region of interest" description="Disordered" evidence="2">
    <location>
        <begin position="25"/>
        <end position="100"/>
    </location>
</feature>
<evidence type="ECO:0000313" key="4">
    <source>
        <dbReference type="Proteomes" id="UP001233271"/>
    </source>
</evidence>
<feature type="compositionally biased region" description="Low complexity" evidence="2">
    <location>
        <begin position="64"/>
        <end position="88"/>
    </location>
</feature>
<dbReference type="EMBL" id="AP028215">
    <property type="protein sequence ID" value="BEI92034.1"/>
    <property type="molecule type" value="Genomic_DNA"/>
</dbReference>
<dbReference type="KEGG" id="ccac:CcaHIS019_0408540"/>
<dbReference type="Pfam" id="PF10471">
    <property type="entry name" value="ANAPC_CDC26"/>
    <property type="match status" value="1"/>
</dbReference>
<evidence type="ECO:0000256" key="2">
    <source>
        <dbReference type="SAM" id="MobiDB-lite"/>
    </source>
</evidence>
<dbReference type="RefSeq" id="XP_060457299.1">
    <property type="nucleotide sequence ID" value="XM_060600735.1"/>
</dbReference>
<proteinExistence type="predicted"/>
<feature type="compositionally biased region" description="Low complexity" evidence="2">
    <location>
        <begin position="31"/>
        <end position="43"/>
    </location>
</feature>
<sequence>MIRLNPTSIRLRPADVKALQDELERQREAAKVQAQAGVQASGKPTTSGGTHGRRKDRDREHNASSRSRASRTNHNNTNQNAPVAAADQAVEERRRRRAAMTAQERIGYICEFAEFGQR</sequence>
<keyword evidence="1" id="KW-0833">Ubl conjugation pathway</keyword>
<dbReference type="GeneID" id="85495904"/>
<dbReference type="Proteomes" id="UP001233271">
    <property type="component" value="Chromosome 4"/>
</dbReference>
<gene>
    <name evidence="3" type="ORF">CcaverHIS019_0408540</name>
</gene>
<protein>
    <submittedName>
        <fullName evidence="3">Uncharacterized protein</fullName>
    </submittedName>
</protein>
<dbReference type="InterPro" id="IPR018860">
    <property type="entry name" value="APC_suCDC26"/>
</dbReference>
<dbReference type="GO" id="GO:0005680">
    <property type="term" value="C:anaphase-promoting complex"/>
    <property type="evidence" value="ECO:0007669"/>
    <property type="project" value="InterPro"/>
</dbReference>
<organism evidence="3 4">
    <name type="scientific">Cutaneotrichosporon cavernicola</name>
    <dbReference type="NCBI Taxonomy" id="279322"/>
    <lineage>
        <taxon>Eukaryota</taxon>
        <taxon>Fungi</taxon>
        <taxon>Dikarya</taxon>
        <taxon>Basidiomycota</taxon>
        <taxon>Agaricomycotina</taxon>
        <taxon>Tremellomycetes</taxon>
        <taxon>Trichosporonales</taxon>
        <taxon>Trichosporonaceae</taxon>
        <taxon>Cutaneotrichosporon</taxon>
    </lineage>
</organism>
<accession>A0AA48L4W4</accession>
<dbReference type="GO" id="GO:0031145">
    <property type="term" value="P:anaphase-promoting complex-dependent catabolic process"/>
    <property type="evidence" value="ECO:0007669"/>
    <property type="project" value="InterPro"/>
</dbReference>
<evidence type="ECO:0000313" key="3">
    <source>
        <dbReference type="EMBL" id="BEI92034.1"/>
    </source>
</evidence>
<keyword evidence="4" id="KW-1185">Reference proteome</keyword>